<evidence type="ECO:0000256" key="5">
    <source>
        <dbReference type="SAM" id="MobiDB-lite"/>
    </source>
</evidence>
<feature type="domain" description="RabBD" evidence="7">
    <location>
        <begin position="89"/>
        <end position="204"/>
    </location>
</feature>
<evidence type="ECO:0000259" key="7">
    <source>
        <dbReference type="PROSITE" id="PS50916"/>
    </source>
</evidence>
<dbReference type="RefSeq" id="XP_024348789.1">
    <property type="nucleotide sequence ID" value="XM_024496784.1"/>
</dbReference>
<dbReference type="PANTHER" id="PTHR10924">
    <property type="entry name" value="MAJOR FACILITATOR SUPERFAMILY PROTEIN-RELATED"/>
    <property type="match status" value="1"/>
</dbReference>
<dbReference type="SUPFAM" id="SSF103473">
    <property type="entry name" value="MFS general substrate transporter"/>
    <property type="match status" value="1"/>
</dbReference>
<dbReference type="Gene3D" id="1.20.1250.20">
    <property type="entry name" value="MFS general substrate transporter like domains"/>
    <property type="match status" value="2"/>
</dbReference>
<organism evidence="8 9">
    <name type="scientific">Echinococcus granulosus</name>
    <name type="common">Hydatid tapeworm</name>
    <dbReference type="NCBI Taxonomy" id="6210"/>
    <lineage>
        <taxon>Eukaryota</taxon>
        <taxon>Metazoa</taxon>
        <taxon>Spiralia</taxon>
        <taxon>Lophotrochozoa</taxon>
        <taxon>Platyhelminthes</taxon>
        <taxon>Cestoda</taxon>
        <taxon>Eucestoda</taxon>
        <taxon>Cyclophyllidea</taxon>
        <taxon>Taeniidae</taxon>
        <taxon>Echinococcus</taxon>
        <taxon>Echinococcus granulosus group</taxon>
    </lineage>
</organism>
<gene>
    <name evidence="8" type="ORF">EGR_07535</name>
</gene>
<feature type="transmembrane region" description="Helical" evidence="6">
    <location>
        <begin position="500"/>
        <end position="522"/>
    </location>
</feature>
<dbReference type="Proteomes" id="UP000019149">
    <property type="component" value="Unassembled WGS sequence"/>
</dbReference>
<feature type="transmembrane region" description="Helical" evidence="6">
    <location>
        <begin position="534"/>
        <end position="555"/>
    </location>
</feature>
<dbReference type="GO" id="GO:0016020">
    <property type="term" value="C:membrane"/>
    <property type="evidence" value="ECO:0007669"/>
    <property type="project" value="UniProtKB-SubCell"/>
</dbReference>
<dbReference type="Pfam" id="PF02318">
    <property type="entry name" value="FYVE_2"/>
    <property type="match status" value="1"/>
</dbReference>
<dbReference type="Gene3D" id="3.30.40.10">
    <property type="entry name" value="Zinc/RING finger domain, C3HC4 (zinc finger)"/>
    <property type="match status" value="1"/>
</dbReference>
<dbReference type="STRING" id="6210.W6U8K5"/>
<feature type="region of interest" description="Disordered" evidence="5">
    <location>
        <begin position="61"/>
        <end position="82"/>
    </location>
</feature>
<dbReference type="GO" id="GO:0015232">
    <property type="term" value="F:heme transmembrane transporter activity"/>
    <property type="evidence" value="ECO:0007669"/>
    <property type="project" value="TreeGrafter"/>
</dbReference>
<comment type="caution">
    <text evidence="8">The sequence shown here is derived from an EMBL/GenBank/DDBJ whole genome shotgun (WGS) entry which is preliminary data.</text>
</comment>
<keyword evidence="4 6" id="KW-0472">Membrane</keyword>
<dbReference type="InterPro" id="IPR036259">
    <property type="entry name" value="MFS_trans_sf"/>
</dbReference>
<evidence type="ECO:0000256" key="6">
    <source>
        <dbReference type="SAM" id="Phobius"/>
    </source>
</evidence>
<dbReference type="GO" id="GO:0020037">
    <property type="term" value="F:heme binding"/>
    <property type="evidence" value="ECO:0007669"/>
    <property type="project" value="TreeGrafter"/>
</dbReference>
<evidence type="ECO:0000313" key="8">
    <source>
        <dbReference type="EMBL" id="EUB57593.1"/>
    </source>
</evidence>
<name>W6U8K5_ECHGR</name>
<dbReference type="GO" id="GO:0006886">
    <property type="term" value="P:intracellular protein transport"/>
    <property type="evidence" value="ECO:0007669"/>
    <property type="project" value="InterPro"/>
</dbReference>
<comment type="subcellular location">
    <subcellularLocation>
        <location evidence="1">Membrane</location>
        <topology evidence="1">Multi-pass membrane protein</topology>
    </subcellularLocation>
</comment>
<protein>
    <submittedName>
        <fullName evidence="8">Feline leukemia virus subgroup C receptor-related protein</fullName>
    </submittedName>
</protein>
<keyword evidence="3 6" id="KW-1133">Transmembrane helix</keyword>
<dbReference type="PANTHER" id="PTHR10924:SF4">
    <property type="entry name" value="GH15861P"/>
    <property type="match status" value="1"/>
</dbReference>
<dbReference type="GO" id="GO:0097037">
    <property type="term" value="P:heme export"/>
    <property type="evidence" value="ECO:0007669"/>
    <property type="project" value="TreeGrafter"/>
</dbReference>
<evidence type="ECO:0000256" key="1">
    <source>
        <dbReference type="ARBA" id="ARBA00004141"/>
    </source>
</evidence>
<dbReference type="InterPro" id="IPR011701">
    <property type="entry name" value="MFS"/>
</dbReference>
<accession>W6U8K5</accession>
<feature type="transmembrane region" description="Helical" evidence="6">
    <location>
        <begin position="793"/>
        <end position="814"/>
    </location>
</feature>
<dbReference type="AlphaFoldDB" id="W6U8K5"/>
<sequence length="943" mass="104642">MPTPLTHTAYRSPPQEEKINISLYRHRKPKMKSATIATTFIFPNKTYLTCIFAKTQPMRAARGQSKNKGPQQNGSLVPPLDANANPALDVNLGRFSEEEREAILTVVKRDLEIRCMEKYRLKKIRSGLLQEDSQAPLSLPGSANACTICRGRFIIFLNPRVTCSLCRREVCRRCTKAYNGEMLCRICSHDIFYRAVKCPWFYDSSPDKLCGHASDTIVKSLFKDNLPVLNGLTEEQLHKALSNYLKPDRETYVNGVVITLEVMLRIENEQIRTFTKRYQEVRSTAVNALNKVRGTAMKNGQEDSEKEVDRITSQFLQQTREALRKLLQMLCITEEKYKLSVHNSRQVNTATRVLEITQKQVEQLVGHKIQIPDEYTNVEVEEDLESFVASVASGPEEFFANVLLEDLTKAMRNSISHGRNSRAPLSSDQQGKDVAIAWLSMLYMLVYIPMIFPATWLLNHYGLRVSILIGATLNMLGAWIKCLSMELSQPTSSPASNASFPLLMVAQLVCALGQVFLLGVPAQLAATWFSKSELAMATAIGVGCALGFGLPPLMVPAVTSSTGVADFEDFRKGFRIMFYGGAAIMSFDLLLVAIFFKEEPEIAPSRAQYKRILQRRAQLAGDKPDEADFAPAFDHESSVLTAEESVLVNQSYFHQVAHSFKCVSFIYLNICYGVNTGVYYEIGTLLNSIVAEFFPTAQGARMELPNLERCVKKSPSGVKQINVVKDGRIEAISTGDQFCTSPGSEDVEGSDELSLNLSSETEQVAIGWIGFSMVIAGLVGSIVAGVVLKKTGLYRLVLIIFYFLSVISMGAFMGSLYSNLIGTVFLTMILLGFFQSGFLPLGFEYAAEITYPIDEGLTSGILNTSAHIFGIILTQVATAMIGNYGALPTNIFILVCMVIAGVPACFMKDDLKRQRAHEKMRVEVEANSGDEFKYSSISKTKDV</sequence>
<dbReference type="SUPFAM" id="SSF57903">
    <property type="entry name" value="FYVE/PHD zinc finger"/>
    <property type="match status" value="1"/>
</dbReference>
<dbReference type="Pfam" id="PF07690">
    <property type="entry name" value="MFS_1"/>
    <property type="match status" value="2"/>
</dbReference>
<dbReference type="OMA" id="EMLCRIC"/>
<keyword evidence="9" id="KW-1185">Reference proteome</keyword>
<keyword evidence="2 6" id="KW-0812">Transmembrane</keyword>
<reference evidence="8 9" key="1">
    <citation type="journal article" date="2013" name="Nat. Genet.">
        <title>The genome of the hydatid tapeworm Echinococcus granulosus.</title>
        <authorList>
            <person name="Zheng H."/>
            <person name="Zhang W."/>
            <person name="Zhang L."/>
            <person name="Zhang Z."/>
            <person name="Li J."/>
            <person name="Lu G."/>
            <person name="Zhu Y."/>
            <person name="Wang Y."/>
            <person name="Huang Y."/>
            <person name="Liu J."/>
            <person name="Kang H."/>
            <person name="Chen J."/>
            <person name="Wang L."/>
            <person name="Chen A."/>
            <person name="Yu S."/>
            <person name="Gao Z."/>
            <person name="Jin L."/>
            <person name="Gu W."/>
            <person name="Wang Z."/>
            <person name="Zhao L."/>
            <person name="Shi B."/>
            <person name="Wen H."/>
            <person name="Lin R."/>
            <person name="Jones M.K."/>
            <person name="Brejova B."/>
            <person name="Vinar T."/>
            <person name="Zhao G."/>
            <person name="McManus D.P."/>
            <person name="Chen Z."/>
            <person name="Zhou Y."/>
            <person name="Wang S."/>
        </authorList>
    </citation>
    <scope>NUCLEOTIDE SEQUENCE [LARGE SCALE GENOMIC DNA]</scope>
</reference>
<feature type="transmembrane region" description="Helical" evidence="6">
    <location>
        <begin position="820"/>
        <end position="841"/>
    </location>
</feature>
<proteinExistence type="predicted"/>
<feature type="transmembrane region" description="Helical" evidence="6">
    <location>
        <begin position="765"/>
        <end position="788"/>
    </location>
</feature>
<keyword evidence="8" id="KW-0675">Receptor</keyword>
<dbReference type="GeneID" id="36343250"/>
<feature type="transmembrane region" description="Helical" evidence="6">
    <location>
        <begin position="861"/>
        <end position="881"/>
    </location>
</feature>
<feature type="transmembrane region" description="Helical" evidence="6">
    <location>
        <begin position="576"/>
        <end position="596"/>
    </location>
</feature>
<dbReference type="InterPro" id="IPR041282">
    <property type="entry name" value="FYVE_2"/>
</dbReference>
<feature type="transmembrane region" description="Helical" evidence="6">
    <location>
        <begin position="461"/>
        <end position="480"/>
    </location>
</feature>
<dbReference type="KEGG" id="egl:EGR_07535"/>
<dbReference type="CDD" id="cd17398">
    <property type="entry name" value="MFS_FLVCR_like"/>
    <property type="match status" value="1"/>
</dbReference>
<evidence type="ECO:0000313" key="9">
    <source>
        <dbReference type="Proteomes" id="UP000019149"/>
    </source>
</evidence>
<dbReference type="InterPro" id="IPR049680">
    <property type="entry name" value="FLVCR1-2_SLC49-like"/>
</dbReference>
<dbReference type="InterPro" id="IPR010911">
    <property type="entry name" value="Rab_BD"/>
</dbReference>
<dbReference type="OrthoDB" id="422206at2759"/>
<dbReference type="InterPro" id="IPR013083">
    <property type="entry name" value="Znf_RING/FYVE/PHD"/>
</dbReference>
<feature type="compositionally biased region" description="Polar residues" evidence="5">
    <location>
        <begin position="64"/>
        <end position="75"/>
    </location>
</feature>
<dbReference type="EMBL" id="APAU02000080">
    <property type="protein sequence ID" value="EUB57593.1"/>
    <property type="molecule type" value="Genomic_DNA"/>
</dbReference>
<dbReference type="GO" id="GO:0031267">
    <property type="term" value="F:small GTPase binding"/>
    <property type="evidence" value="ECO:0007669"/>
    <property type="project" value="InterPro"/>
</dbReference>
<feature type="transmembrane region" description="Helical" evidence="6">
    <location>
        <begin position="887"/>
        <end position="906"/>
    </location>
</feature>
<evidence type="ECO:0000256" key="4">
    <source>
        <dbReference type="ARBA" id="ARBA00023136"/>
    </source>
</evidence>
<evidence type="ECO:0000256" key="2">
    <source>
        <dbReference type="ARBA" id="ARBA00022692"/>
    </source>
</evidence>
<dbReference type="CTD" id="36343250"/>
<dbReference type="InterPro" id="IPR011011">
    <property type="entry name" value="Znf_FYVE_PHD"/>
</dbReference>
<evidence type="ECO:0000256" key="3">
    <source>
        <dbReference type="ARBA" id="ARBA00022989"/>
    </source>
</evidence>
<feature type="transmembrane region" description="Helical" evidence="6">
    <location>
        <begin position="435"/>
        <end position="455"/>
    </location>
</feature>
<dbReference type="PROSITE" id="PS50916">
    <property type="entry name" value="RABBD"/>
    <property type="match status" value="1"/>
</dbReference>